<keyword evidence="1" id="KW-0812">Transmembrane</keyword>
<feature type="transmembrane region" description="Helical" evidence="1">
    <location>
        <begin position="16"/>
        <end position="38"/>
    </location>
</feature>
<keyword evidence="1" id="KW-1133">Transmembrane helix</keyword>
<keyword evidence="1" id="KW-0472">Membrane</keyword>
<evidence type="ECO:0000313" key="2">
    <source>
        <dbReference type="EMBL" id="MCI34519.1"/>
    </source>
</evidence>
<feature type="non-terminal residue" evidence="2">
    <location>
        <position position="1"/>
    </location>
</feature>
<dbReference type="EMBL" id="LXQA010214418">
    <property type="protein sequence ID" value="MCI34519.1"/>
    <property type="molecule type" value="Genomic_DNA"/>
</dbReference>
<proteinExistence type="predicted"/>
<keyword evidence="3" id="KW-1185">Reference proteome</keyword>
<organism evidence="2 3">
    <name type="scientific">Trifolium medium</name>
    <dbReference type="NCBI Taxonomy" id="97028"/>
    <lineage>
        <taxon>Eukaryota</taxon>
        <taxon>Viridiplantae</taxon>
        <taxon>Streptophyta</taxon>
        <taxon>Embryophyta</taxon>
        <taxon>Tracheophyta</taxon>
        <taxon>Spermatophyta</taxon>
        <taxon>Magnoliopsida</taxon>
        <taxon>eudicotyledons</taxon>
        <taxon>Gunneridae</taxon>
        <taxon>Pentapetalae</taxon>
        <taxon>rosids</taxon>
        <taxon>fabids</taxon>
        <taxon>Fabales</taxon>
        <taxon>Fabaceae</taxon>
        <taxon>Papilionoideae</taxon>
        <taxon>50 kb inversion clade</taxon>
        <taxon>NPAAA clade</taxon>
        <taxon>Hologalegina</taxon>
        <taxon>IRL clade</taxon>
        <taxon>Trifolieae</taxon>
        <taxon>Trifolium</taxon>
    </lineage>
</organism>
<protein>
    <submittedName>
        <fullName evidence="2">Uncharacterized protein</fullName>
    </submittedName>
</protein>
<dbReference type="Proteomes" id="UP000265520">
    <property type="component" value="Unassembled WGS sequence"/>
</dbReference>
<reference evidence="2 3" key="1">
    <citation type="journal article" date="2018" name="Front. Plant Sci.">
        <title>Red Clover (Trifolium pratense) and Zigzag Clover (T. medium) - A Picture of Genomic Similarities and Differences.</title>
        <authorList>
            <person name="Dluhosova J."/>
            <person name="Istvanek J."/>
            <person name="Nedelnik J."/>
            <person name="Repkova J."/>
        </authorList>
    </citation>
    <scope>NUCLEOTIDE SEQUENCE [LARGE SCALE GENOMIC DNA]</scope>
    <source>
        <strain evidence="3">cv. 10/8</strain>
        <tissue evidence="2">Leaf</tissue>
    </source>
</reference>
<accession>A0A392RE46</accession>
<sequence length="59" mass="6357">IGQVHFGRGLWFAGGWWWLCSGAAPVALVLGGLGGGAARQVTCVVWILRWWSFGGTVVW</sequence>
<evidence type="ECO:0000256" key="1">
    <source>
        <dbReference type="SAM" id="Phobius"/>
    </source>
</evidence>
<dbReference type="AlphaFoldDB" id="A0A392RE46"/>
<evidence type="ECO:0000313" key="3">
    <source>
        <dbReference type="Proteomes" id="UP000265520"/>
    </source>
</evidence>
<name>A0A392RE46_9FABA</name>
<comment type="caution">
    <text evidence="2">The sequence shown here is derived from an EMBL/GenBank/DDBJ whole genome shotgun (WGS) entry which is preliminary data.</text>
</comment>